<accession>A0A7W5BGS4</accession>
<dbReference type="GO" id="GO:0030254">
    <property type="term" value="P:protein secretion by the type III secretion system"/>
    <property type="evidence" value="ECO:0007669"/>
    <property type="project" value="InterPro"/>
</dbReference>
<name>A0A7W5BGS4_9BURK</name>
<keyword evidence="2" id="KW-1185">Reference proteome</keyword>
<organism evidence="1 2">
    <name type="scientific">Pseudoduganella violacea</name>
    <dbReference type="NCBI Taxonomy" id="1715466"/>
    <lineage>
        <taxon>Bacteria</taxon>
        <taxon>Pseudomonadati</taxon>
        <taxon>Pseudomonadota</taxon>
        <taxon>Betaproteobacteria</taxon>
        <taxon>Burkholderiales</taxon>
        <taxon>Oxalobacteraceae</taxon>
        <taxon>Telluria group</taxon>
        <taxon>Pseudoduganella</taxon>
    </lineage>
</organism>
<protein>
    <submittedName>
        <fullName evidence="1">Uncharacterized protein</fullName>
    </submittedName>
</protein>
<dbReference type="InterPro" id="IPR012670">
    <property type="entry name" value="T3SS_YscI/HrpB"/>
</dbReference>
<dbReference type="Pfam" id="PF17001">
    <property type="entry name" value="T3SS_basalb_I"/>
    <property type="match status" value="1"/>
</dbReference>
<dbReference type="RefSeq" id="WP_371871773.1">
    <property type="nucleotide sequence ID" value="NZ_JACHXD010000022.1"/>
</dbReference>
<dbReference type="EMBL" id="JACHXD010000022">
    <property type="protein sequence ID" value="MBB3121935.1"/>
    <property type="molecule type" value="Genomic_DNA"/>
</dbReference>
<sequence length="138" mass="14492">MGTQISMAVQSAASGLAGKPGPSVPEAGAGSDGAAAFRLQLQFHQQARIDGQQKLAVPETGRDSLATVMADRAAGLAGDVNRHQQYVSRLLERATASADSMQMMKAMMALNDYQLRVQTISKVVSKASSSVDSLTKLQ</sequence>
<proteinExistence type="predicted"/>
<evidence type="ECO:0000313" key="2">
    <source>
        <dbReference type="Proteomes" id="UP000541535"/>
    </source>
</evidence>
<gene>
    <name evidence="1" type="ORF">FHS03_005030</name>
</gene>
<dbReference type="Proteomes" id="UP000541535">
    <property type="component" value="Unassembled WGS sequence"/>
</dbReference>
<comment type="caution">
    <text evidence="1">The sequence shown here is derived from an EMBL/GenBank/DDBJ whole genome shotgun (WGS) entry which is preliminary data.</text>
</comment>
<evidence type="ECO:0000313" key="1">
    <source>
        <dbReference type="EMBL" id="MBB3121935.1"/>
    </source>
</evidence>
<dbReference type="AlphaFoldDB" id="A0A7W5BGS4"/>
<reference evidence="1 2" key="1">
    <citation type="submission" date="2020-08" db="EMBL/GenBank/DDBJ databases">
        <title>Genomic Encyclopedia of Type Strains, Phase III (KMG-III): the genomes of soil and plant-associated and newly described type strains.</title>
        <authorList>
            <person name="Whitman W."/>
        </authorList>
    </citation>
    <scope>NUCLEOTIDE SEQUENCE [LARGE SCALE GENOMIC DNA]</scope>
    <source>
        <strain evidence="1 2">CECT 8897</strain>
    </source>
</reference>